<accession>A0ABP9VMU6</accession>
<feature type="transmembrane region" description="Helical" evidence="1">
    <location>
        <begin position="59"/>
        <end position="81"/>
    </location>
</feature>
<keyword evidence="3" id="KW-1185">Reference proteome</keyword>
<keyword evidence="1" id="KW-0472">Membrane</keyword>
<comment type="caution">
    <text evidence="2">The sequence shown here is derived from an EMBL/GenBank/DDBJ whole genome shotgun (WGS) entry which is preliminary data.</text>
</comment>
<protein>
    <submittedName>
        <fullName evidence="2">Uncharacterized protein</fullName>
    </submittedName>
</protein>
<keyword evidence="1" id="KW-1133">Transmembrane helix</keyword>
<feature type="transmembrane region" description="Helical" evidence="1">
    <location>
        <begin position="93"/>
        <end position="117"/>
    </location>
</feature>
<dbReference type="EMBL" id="BAABRO010000002">
    <property type="protein sequence ID" value="GAA5505610.1"/>
    <property type="molecule type" value="Genomic_DNA"/>
</dbReference>
<evidence type="ECO:0000313" key="2">
    <source>
        <dbReference type="EMBL" id="GAA5505610.1"/>
    </source>
</evidence>
<dbReference type="Proteomes" id="UP001416858">
    <property type="component" value="Unassembled WGS sequence"/>
</dbReference>
<gene>
    <name evidence="2" type="ORF">Rcae01_01055</name>
</gene>
<keyword evidence="1" id="KW-0812">Transmembrane</keyword>
<proteinExistence type="predicted"/>
<organism evidence="2 3">
    <name type="scientific">Novipirellula caenicola</name>
    <dbReference type="NCBI Taxonomy" id="1536901"/>
    <lineage>
        <taxon>Bacteria</taxon>
        <taxon>Pseudomonadati</taxon>
        <taxon>Planctomycetota</taxon>
        <taxon>Planctomycetia</taxon>
        <taxon>Pirellulales</taxon>
        <taxon>Pirellulaceae</taxon>
        <taxon>Novipirellula</taxon>
    </lineage>
</organism>
<reference evidence="2 3" key="1">
    <citation type="submission" date="2024-02" db="EMBL/GenBank/DDBJ databases">
        <title>Rhodopirellula caenicola NBRC 110016.</title>
        <authorList>
            <person name="Ichikawa N."/>
            <person name="Katano-Makiyama Y."/>
            <person name="Hidaka K."/>
        </authorList>
    </citation>
    <scope>NUCLEOTIDE SEQUENCE [LARGE SCALE GENOMIC DNA]</scope>
    <source>
        <strain evidence="2 3">NBRC 110016</strain>
    </source>
</reference>
<evidence type="ECO:0000313" key="3">
    <source>
        <dbReference type="Proteomes" id="UP001416858"/>
    </source>
</evidence>
<name>A0ABP9VMU6_9BACT</name>
<evidence type="ECO:0000256" key="1">
    <source>
        <dbReference type="SAM" id="Phobius"/>
    </source>
</evidence>
<feature type="transmembrane region" description="Helical" evidence="1">
    <location>
        <begin position="129"/>
        <end position="153"/>
    </location>
</feature>
<sequence length="164" mass="18417">MTCTKTRLVAFSQVDDQLPVPCMSSFADGSMPNPYVPPDTAIDVRSTTAFWRSLTRRQVIGFMLLTTPFLLFHIVLVNGAIWRLIRLYPSHYVLYSFGACSLIFCSIVATCLIFHAVRIAVEGRSTSAIKLYLGTFFLLFLSDFSVCNIGDLLNSPLQQYFPNL</sequence>